<sequence length="592" mass="61713">MRSILTLSVAVVLLGSLIACGGGSGGGGGSTSGSATGGGTTATSTAGGTTTAGNRFTIGPAGGTFTAASGAVKLTAPPNAVASGTKTVFVSPVAIAPGPQSGEDYVPNSGWSLTPTTFSKGVQLTFGFPTTALPDNGRIFQYVGNRWSPVATFIDRAAKTATVPSVGTVSDFAVFSYPNGDWDCSAPGTFWYRGFTLNLPDSGLAAPVKPSEITPAPPADWVAVPHGSYAISHNRYSVVLPGRGAIATIQIPAGFVPADNWGLLRTFQKVVNQGTQPFVPTLDPVAQTATTSINEMGHLGYAWSLAYFSHPVKVDWVRQTSTTWEVYTQDAGHLQSTLLYTLQIGPVEAQGVVLDGGFRMDDHAYIGHKLGSGSQPTSGSVVSIDASSGNVIDLLPINADSGWYLGGLQTVRCSRSGTSTRVAVAIRFVNNANTQVRDQLIAFTPGVAGVDVLKDETRAIGAMGPYKACDVGPNGEVLAFVDMAQVLYKAGGSQTIYSYDRDDEVLRTASISPSGSSVLYFNRNGDARVINLATSTSYEPYPVGLGAHWAHNDNYLVLDGGNVFTMIDVRTHTNNFTIPRTPSGAAHVAVVR</sequence>
<evidence type="ECO:0000313" key="3">
    <source>
        <dbReference type="EMBL" id="AIE86183.1"/>
    </source>
</evidence>
<accession>A0A068NRL6</accession>
<proteinExistence type="predicted"/>
<dbReference type="STRING" id="661478.OP10G_2815"/>
<dbReference type="KEGG" id="fgi:OP10G_2815"/>
<dbReference type="Proteomes" id="UP000027982">
    <property type="component" value="Chromosome"/>
</dbReference>
<gene>
    <name evidence="3" type="ORF">OP10G_2815</name>
</gene>
<feature type="region of interest" description="Disordered" evidence="1">
    <location>
        <begin position="27"/>
        <end position="55"/>
    </location>
</feature>
<keyword evidence="4" id="KW-1185">Reference proteome</keyword>
<evidence type="ECO:0000256" key="2">
    <source>
        <dbReference type="SAM" id="SignalP"/>
    </source>
</evidence>
<keyword evidence="2" id="KW-0732">Signal</keyword>
<protein>
    <submittedName>
        <fullName evidence="3">Uncharacterized protein</fullName>
    </submittedName>
</protein>
<dbReference type="EMBL" id="CP007139">
    <property type="protein sequence ID" value="AIE86183.1"/>
    <property type="molecule type" value="Genomic_DNA"/>
</dbReference>
<dbReference type="AlphaFoldDB" id="A0A068NRL6"/>
<feature type="compositionally biased region" description="Gly residues" evidence="1">
    <location>
        <begin position="27"/>
        <end position="40"/>
    </location>
</feature>
<feature type="signal peptide" evidence="2">
    <location>
        <begin position="1"/>
        <end position="21"/>
    </location>
</feature>
<dbReference type="RefSeq" id="WP_025225275.1">
    <property type="nucleotide sequence ID" value="NZ_CP007139.1"/>
</dbReference>
<evidence type="ECO:0000313" key="4">
    <source>
        <dbReference type="Proteomes" id="UP000027982"/>
    </source>
</evidence>
<feature type="chain" id="PRO_5001651930" evidence="2">
    <location>
        <begin position="22"/>
        <end position="592"/>
    </location>
</feature>
<organism evidence="3 4">
    <name type="scientific">Fimbriimonas ginsengisoli Gsoil 348</name>
    <dbReference type="NCBI Taxonomy" id="661478"/>
    <lineage>
        <taxon>Bacteria</taxon>
        <taxon>Bacillati</taxon>
        <taxon>Armatimonadota</taxon>
        <taxon>Fimbriimonadia</taxon>
        <taxon>Fimbriimonadales</taxon>
        <taxon>Fimbriimonadaceae</taxon>
        <taxon>Fimbriimonas</taxon>
    </lineage>
</organism>
<reference evidence="3 4" key="1">
    <citation type="journal article" date="2014" name="PLoS ONE">
        <title>The first complete genome sequence of the class fimbriimonadia in the phylum armatimonadetes.</title>
        <authorList>
            <person name="Hu Z.Y."/>
            <person name="Wang Y.Z."/>
            <person name="Im W.T."/>
            <person name="Wang S.Y."/>
            <person name="Zhao G.P."/>
            <person name="Zheng H.J."/>
            <person name="Quan Z.X."/>
        </authorList>
    </citation>
    <scope>NUCLEOTIDE SEQUENCE [LARGE SCALE GENOMIC DNA]</scope>
    <source>
        <strain evidence="3">Gsoil 348</strain>
    </source>
</reference>
<feature type="compositionally biased region" description="Low complexity" evidence="1">
    <location>
        <begin position="41"/>
        <end position="53"/>
    </location>
</feature>
<dbReference type="SUPFAM" id="SSF69322">
    <property type="entry name" value="Tricorn protease domain 2"/>
    <property type="match status" value="1"/>
</dbReference>
<evidence type="ECO:0000256" key="1">
    <source>
        <dbReference type="SAM" id="MobiDB-lite"/>
    </source>
</evidence>
<dbReference type="PROSITE" id="PS51257">
    <property type="entry name" value="PROKAR_LIPOPROTEIN"/>
    <property type="match status" value="1"/>
</dbReference>
<dbReference type="HOGENOM" id="CLU_460610_0_0_0"/>
<name>A0A068NRL6_FIMGI</name>